<accession>A0AAV7PBI8</accession>
<evidence type="ECO:0000313" key="1">
    <source>
        <dbReference type="EMBL" id="KAJ1123088.1"/>
    </source>
</evidence>
<dbReference type="EMBL" id="JANPWB010000011">
    <property type="protein sequence ID" value="KAJ1123088.1"/>
    <property type="molecule type" value="Genomic_DNA"/>
</dbReference>
<dbReference type="Proteomes" id="UP001066276">
    <property type="component" value="Chromosome 7"/>
</dbReference>
<evidence type="ECO:0000313" key="2">
    <source>
        <dbReference type="Proteomes" id="UP001066276"/>
    </source>
</evidence>
<proteinExistence type="predicted"/>
<dbReference type="AlphaFoldDB" id="A0AAV7PBI8"/>
<keyword evidence="2" id="KW-1185">Reference proteome</keyword>
<protein>
    <submittedName>
        <fullName evidence="1">Uncharacterized protein</fullName>
    </submittedName>
</protein>
<name>A0AAV7PBI8_PLEWA</name>
<reference evidence="1" key="1">
    <citation type="journal article" date="2022" name="bioRxiv">
        <title>Sequencing and chromosome-scale assembly of the giantPleurodeles waltlgenome.</title>
        <authorList>
            <person name="Brown T."/>
            <person name="Elewa A."/>
            <person name="Iarovenko S."/>
            <person name="Subramanian E."/>
            <person name="Araus A.J."/>
            <person name="Petzold A."/>
            <person name="Susuki M."/>
            <person name="Suzuki K.-i.T."/>
            <person name="Hayashi T."/>
            <person name="Toyoda A."/>
            <person name="Oliveira C."/>
            <person name="Osipova E."/>
            <person name="Leigh N.D."/>
            <person name="Simon A."/>
            <person name="Yun M.H."/>
        </authorList>
    </citation>
    <scope>NUCLEOTIDE SEQUENCE</scope>
    <source>
        <strain evidence="1">20211129_DDA</strain>
        <tissue evidence="1">Liver</tissue>
    </source>
</reference>
<comment type="caution">
    <text evidence="1">The sequence shown here is derived from an EMBL/GenBank/DDBJ whole genome shotgun (WGS) entry which is preliminary data.</text>
</comment>
<gene>
    <name evidence="1" type="ORF">NDU88_001561</name>
</gene>
<sequence length="195" mass="22854">MSSQATLHENTSPPSTLLLVSDIDKHIYKAVRETKGREGRQRRDITKKKIQEAYVLGKAMNAPLEHMIKAFSSDKRKIKKYCKQWHRDTKDNAQPWPKEGTFDDDIVEQTLTNIRSKYQKKKRKKREAILSLWWVFCDTKTNVKVTEPKEAVMQAQENPHSRLQRSPHHLVCILLWRLLGIRIQNGLNPRKTGQM</sequence>
<organism evidence="1 2">
    <name type="scientific">Pleurodeles waltl</name>
    <name type="common">Iberian ribbed newt</name>
    <dbReference type="NCBI Taxonomy" id="8319"/>
    <lineage>
        <taxon>Eukaryota</taxon>
        <taxon>Metazoa</taxon>
        <taxon>Chordata</taxon>
        <taxon>Craniata</taxon>
        <taxon>Vertebrata</taxon>
        <taxon>Euteleostomi</taxon>
        <taxon>Amphibia</taxon>
        <taxon>Batrachia</taxon>
        <taxon>Caudata</taxon>
        <taxon>Salamandroidea</taxon>
        <taxon>Salamandridae</taxon>
        <taxon>Pleurodelinae</taxon>
        <taxon>Pleurodeles</taxon>
    </lineage>
</organism>